<dbReference type="InterPro" id="IPR011029">
    <property type="entry name" value="DEATH-like_dom_sf"/>
</dbReference>
<reference evidence="2" key="1">
    <citation type="submission" date="2025-08" db="UniProtKB">
        <authorList>
            <consortium name="Ensembl"/>
        </authorList>
    </citation>
    <scope>IDENTIFICATION</scope>
</reference>
<dbReference type="PROSITE" id="PS50209">
    <property type="entry name" value="CARD"/>
    <property type="match status" value="1"/>
</dbReference>
<protein>
    <recommendedName>
        <fullName evidence="1">CARD domain-containing protein</fullName>
    </recommendedName>
</protein>
<dbReference type="STRING" id="409849.ENSPMGP00000027057"/>
<dbReference type="SUPFAM" id="SSF47986">
    <property type="entry name" value="DEATH domain"/>
    <property type="match status" value="1"/>
</dbReference>
<evidence type="ECO:0000259" key="1">
    <source>
        <dbReference type="PROSITE" id="PS50209"/>
    </source>
</evidence>
<evidence type="ECO:0000313" key="2">
    <source>
        <dbReference type="Ensembl" id="ENSPMGP00000027057.1"/>
    </source>
</evidence>
<dbReference type="InterPro" id="IPR001315">
    <property type="entry name" value="CARD"/>
</dbReference>
<dbReference type="Gene3D" id="1.10.533.10">
    <property type="entry name" value="Death Domain, Fas"/>
    <property type="match status" value="1"/>
</dbReference>
<feature type="domain" description="CARD" evidence="1">
    <location>
        <begin position="1"/>
        <end position="72"/>
    </location>
</feature>
<organism evidence="2 3">
    <name type="scientific">Periophthalmus magnuspinnatus</name>
    <dbReference type="NCBI Taxonomy" id="409849"/>
    <lineage>
        <taxon>Eukaryota</taxon>
        <taxon>Metazoa</taxon>
        <taxon>Chordata</taxon>
        <taxon>Craniata</taxon>
        <taxon>Vertebrata</taxon>
        <taxon>Euteleostomi</taxon>
        <taxon>Actinopterygii</taxon>
        <taxon>Neopterygii</taxon>
        <taxon>Teleostei</taxon>
        <taxon>Neoteleostei</taxon>
        <taxon>Acanthomorphata</taxon>
        <taxon>Gobiaria</taxon>
        <taxon>Gobiiformes</taxon>
        <taxon>Gobioidei</taxon>
        <taxon>Gobiidae</taxon>
        <taxon>Oxudercinae</taxon>
        <taxon>Periophthalmus</taxon>
    </lineage>
</organism>
<evidence type="ECO:0000313" key="3">
    <source>
        <dbReference type="Proteomes" id="UP000261520"/>
    </source>
</evidence>
<proteinExistence type="predicted"/>
<dbReference type="GO" id="GO:0042981">
    <property type="term" value="P:regulation of apoptotic process"/>
    <property type="evidence" value="ECO:0007669"/>
    <property type="project" value="InterPro"/>
</dbReference>
<dbReference type="Proteomes" id="UP000261520">
    <property type="component" value="Unplaced"/>
</dbReference>
<keyword evidence="3" id="KW-1185">Reference proteome</keyword>
<dbReference type="Pfam" id="PF00619">
    <property type="entry name" value="CARD"/>
    <property type="match status" value="1"/>
</dbReference>
<dbReference type="Ensembl" id="ENSPMGT00000028826.1">
    <property type="protein sequence ID" value="ENSPMGP00000027057.1"/>
    <property type="gene ID" value="ENSPMGG00000021846.1"/>
</dbReference>
<sequence length="89" mass="10120">AVDQLRLLRSEFVKNVSNEVLNQLLDKLQEKILNPEEAESIRVRHRADKARYLVDTVLKKGQGAASVLVHTFCTLDSESDLCQKLRTVD</sequence>
<name>A0A3B4BBC8_9GOBI</name>
<dbReference type="AlphaFoldDB" id="A0A3B4BBC8"/>
<accession>A0A3B4BBC8</accession>
<reference evidence="2" key="2">
    <citation type="submission" date="2025-09" db="UniProtKB">
        <authorList>
            <consortium name="Ensembl"/>
        </authorList>
    </citation>
    <scope>IDENTIFICATION</scope>
</reference>